<evidence type="ECO:0000256" key="7">
    <source>
        <dbReference type="ARBA" id="ARBA00072337"/>
    </source>
</evidence>
<dbReference type="OrthoDB" id="1898716at2759"/>
<dbReference type="SMART" id="SM00432">
    <property type="entry name" value="MADS"/>
    <property type="match status" value="1"/>
</dbReference>
<dbReference type="Gramene" id="PGSC0003DMT400060994">
    <property type="protein sequence ID" value="PGSC0003DMT400060994"/>
    <property type="gene ID" value="PGSC0003DMG400023729"/>
</dbReference>
<sequence length="134" mass="15092">MGRGKIEMKKIENISSRQVTFSKRRSGLFKKAEELSVLCDAEIGVIVFSNTDRLYEFASSKSSMEKIVDRYNNSSHSIEHPIVENIVEPELNSLKVEVAKLRKATGLSVATSQKKRNPKIECTSNDSENLMILD</sequence>
<dbReference type="InterPro" id="IPR002100">
    <property type="entry name" value="TF_MADSbox"/>
</dbReference>
<dbReference type="PRINTS" id="PR00404">
    <property type="entry name" value="MADSDOMAIN"/>
</dbReference>
<reference evidence="10" key="1">
    <citation type="journal article" date="2011" name="Nature">
        <title>Genome sequence and analysis of the tuber crop potato.</title>
        <authorList>
            <consortium name="The Potato Genome Sequencing Consortium"/>
        </authorList>
    </citation>
    <scope>NUCLEOTIDE SEQUENCE [LARGE SCALE GENOMIC DNA]</scope>
    <source>
        <strain evidence="10">cv. DM1-3 516 R44</strain>
    </source>
</reference>
<dbReference type="PROSITE" id="PS50066">
    <property type="entry name" value="MADS_BOX_2"/>
    <property type="match status" value="1"/>
</dbReference>
<dbReference type="GO" id="GO:0046983">
    <property type="term" value="F:protein dimerization activity"/>
    <property type="evidence" value="ECO:0007669"/>
    <property type="project" value="InterPro"/>
</dbReference>
<dbReference type="Proteomes" id="UP000011115">
    <property type="component" value="Unassembled WGS sequence"/>
</dbReference>
<protein>
    <recommendedName>
        <fullName evidence="7">Agamous-like MADS-box protein AGL8 homolog</fullName>
    </recommendedName>
</protein>
<keyword evidence="3" id="KW-0238">DNA-binding</keyword>
<dbReference type="GO" id="GO:0005634">
    <property type="term" value="C:nucleus"/>
    <property type="evidence" value="ECO:0007669"/>
    <property type="project" value="UniProtKB-SubCell"/>
</dbReference>
<comment type="function">
    <text evidence="6">Probable transcription factor.</text>
</comment>
<dbReference type="InterPro" id="IPR033896">
    <property type="entry name" value="MEF2-like_N"/>
</dbReference>
<keyword evidence="10" id="KW-1185">Reference proteome</keyword>
<evidence type="ECO:0000313" key="9">
    <source>
        <dbReference type="EnsemblPlants" id="PGSC0003DMT400060994"/>
    </source>
</evidence>
<proteinExistence type="predicted"/>
<dbReference type="PANTHER" id="PTHR48019">
    <property type="entry name" value="SERUM RESPONSE FACTOR HOMOLOG"/>
    <property type="match status" value="1"/>
</dbReference>
<accession>M1C6U9</accession>
<evidence type="ECO:0000256" key="1">
    <source>
        <dbReference type="ARBA" id="ARBA00004123"/>
    </source>
</evidence>
<evidence type="ECO:0000256" key="4">
    <source>
        <dbReference type="ARBA" id="ARBA00023163"/>
    </source>
</evidence>
<keyword evidence="5" id="KW-0539">Nucleus</keyword>
<dbReference type="HOGENOM" id="CLU_053053_13_2_1"/>
<comment type="subcellular location">
    <subcellularLocation>
        <location evidence="1">Nucleus</location>
    </subcellularLocation>
</comment>
<reference evidence="9" key="2">
    <citation type="submission" date="2015-06" db="UniProtKB">
        <authorList>
            <consortium name="EnsemblPlants"/>
        </authorList>
    </citation>
    <scope>IDENTIFICATION</scope>
    <source>
        <strain evidence="9">DM1-3 516 R44</strain>
    </source>
</reference>
<feature type="domain" description="MADS-box" evidence="8">
    <location>
        <begin position="1"/>
        <end position="61"/>
    </location>
</feature>
<dbReference type="InterPro" id="IPR050142">
    <property type="entry name" value="MADS-box/MEF2_TF"/>
</dbReference>
<gene>
    <name evidence="9" type="primary">LOC102587830</name>
</gene>
<evidence type="ECO:0000256" key="6">
    <source>
        <dbReference type="ARBA" id="ARBA00037260"/>
    </source>
</evidence>
<dbReference type="FunFam" id="3.40.1810.10:FF:000003">
    <property type="entry name" value="MADS-box transcription factor MADS-MC"/>
    <property type="match status" value="1"/>
</dbReference>
<keyword evidence="4" id="KW-0804">Transcription</keyword>
<keyword evidence="2" id="KW-0805">Transcription regulation</keyword>
<dbReference type="Gene3D" id="3.40.1810.10">
    <property type="entry name" value="Transcription factor, MADS-box"/>
    <property type="match status" value="1"/>
</dbReference>
<dbReference type="GO" id="GO:0000977">
    <property type="term" value="F:RNA polymerase II transcription regulatory region sequence-specific DNA binding"/>
    <property type="evidence" value="ECO:0007669"/>
    <property type="project" value="InterPro"/>
</dbReference>
<evidence type="ECO:0000313" key="10">
    <source>
        <dbReference type="Proteomes" id="UP000011115"/>
    </source>
</evidence>
<dbReference type="CDD" id="cd00265">
    <property type="entry name" value="MADS_MEF2_like"/>
    <property type="match status" value="1"/>
</dbReference>
<organism evidence="9 10">
    <name type="scientific">Solanum tuberosum</name>
    <name type="common">Potato</name>
    <dbReference type="NCBI Taxonomy" id="4113"/>
    <lineage>
        <taxon>Eukaryota</taxon>
        <taxon>Viridiplantae</taxon>
        <taxon>Streptophyta</taxon>
        <taxon>Embryophyta</taxon>
        <taxon>Tracheophyta</taxon>
        <taxon>Spermatophyta</taxon>
        <taxon>Magnoliopsida</taxon>
        <taxon>eudicotyledons</taxon>
        <taxon>Gunneridae</taxon>
        <taxon>Pentapetalae</taxon>
        <taxon>asterids</taxon>
        <taxon>lamiids</taxon>
        <taxon>Solanales</taxon>
        <taxon>Solanaceae</taxon>
        <taxon>Solanoideae</taxon>
        <taxon>Solaneae</taxon>
        <taxon>Solanum</taxon>
    </lineage>
</organism>
<dbReference type="SMR" id="M1C6U9"/>
<evidence type="ECO:0000256" key="3">
    <source>
        <dbReference type="ARBA" id="ARBA00023125"/>
    </source>
</evidence>
<evidence type="ECO:0000256" key="5">
    <source>
        <dbReference type="ARBA" id="ARBA00023242"/>
    </source>
</evidence>
<name>M1C6U9_SOLTU</name>
<dbReference type="EnsemblPlants" id="PGSC0003DMT400060994">
    <property type="protein sequence ID" value="PGSC0003DMT400060994"/>
    <property type="gene ID" value="PGSC0003DMG400023729"/>
</dbReference>
<dbReference type="AlphaFoldDB" id="M1C6U9"/>
<dbReference type="SUPFAM" id="SSF55455">
    <property type="entry name" value="SRF-like"/>
    <property type="match status" value="1"/>
</dbReference>
<evidence type="ECO:0000259" key="8">
    <source>
        <dbReference type="PROSITE" id="PS50066"/>
    </source>
</evidence>
<dbReference type="InterPro" id="IPR036879">
    <property type="entry name" value="TF_MADSbox_sf"/>
</dbReference>
<evidence type="ECO:0000256" key="2">
    <source>
        <dbReference type="ARBA" id="ARBA00023015"/>
    </source>
</evidence>
<dbReference type="Pfam" id="PF00319">
    <property type="entry name" value="SRF-TF"/>
    <property type="match status" value="1"/>
</dbReference>
<dbReference type="PROSITE" id="PS00350">
    <property type="entry name" value="MADS_BOX_1"/>
    <property type="match status" value="1"/>
</dbReference>
<dbReference type="GO" id="GO:0045944">
    <property type="term" value="P:positive regulation of transcription by RNA polymerase II"/>
    <property type="evidence" value="ECO:0007669"/>
    <property type="project" value="InterPro"/>
</dbReference>